<dbReference type="Pfam" id="PF23771">
    <property type="entry name" value="DUF7168"/>
    <property type="match status" value="1"/>
</dbReference>
<gene>
    <name evidence="3" type="ORF">HL667_22500</name>
</gene>
<dbReference type="InterPro" id="IPR055592">
    <property type="entry name" value="DUF7168"/>
</dbReference>
<dbReference type="EMBL" id="JABFDN010000008">
    <property type="protein sequence ID" value="NPU67792.1"/>
    <property type="molecule type" value="Genomic_DNA"/>
</dbReference>
<accession>A0ABX2CKG6</accession>
<evidence type="ECO:0000313" key="3">
    <source>
        <dbReference type="EMBL" id="NPU67792.1"/>
    </source>
</evidence>
<comment type="caution">
    <text evidence="3">The sequence shown here is derived from an EMBL/GenBank/DDBJ whole genome shotgun (WGS) entry which is preliminary data.</text>
</comment>
<dbReference type="Pfam" id="PF10979">
    <property type="entry name" value="DUF2786"/>
    <property type="match status" value="1"/>
</dbReference>
<protein>
    <submittedName>
        <fullName evidence="3">DUF2786 domain-containing protein</fullName>
    </submittedName>
</protein>
<evidence type="ECO:0000259" key="1">
    <source>
        <dbReference type="Pfam" id="PF10979"/>
    </source>
</evidence>
<dbReference type="Proteomes" id="UP000886476">
    <property type="component" value="Unassembled WGS sequence"/>
</dbReference>
<feature type="domain" description="DUF7168" evidence="2">
    <location>
        <begin position="71"/>
        <end position="181"/>
    </location>
</feature>
<evidence type="ECO:0000259" key="2">
    <source>
        <dbReference type="Pfam" id="PF23771"/>
    </source>
</evidence>
<proteinExistence type="predicted"/>
<evidence type="ECO:0000313" key="4">
    <source>
        <dbReference type="Proteomes" id="UP000886476"/>
    </source>
</evidence>
<organism evidence="3 4">
    <name type="scientific">Bradyrhizobium aeschynomenes</name>
    <dbReference type="NCBI Taxonomy" id="2734909"/>
    <lineage>
        <taxon>Bacteria</taxon>
        <taxon>Pseudomonadati</taxon>
        <taxon>Pseudomonadota</taxon>
        <taxon>Alphaproteobacteria</taxon>
        <taxon>Hyphomicrobiales</taxon>
        <taxon>Nitrobacteraceae</taxon>
        <taxon>Bradyrhizobium</taxon>
    </lineage>
</organism>
<feature type="domain" description="DUF2786" evidence="1">
    <location>
        <begin position="17"/>
        <end position="56"/>
    </location>
</feature>
<keyword evidence="4" id="KW-1185">Reference proteome</keyword>
<name>A0ABX2CKG6_9BRAD</name>
<reference evidence="3" key="1">
    <citation type="submission" date="2020-05" db="EMBL/GenBank/DDBJ databases">
        <title>Nod-independent and nitrogen-fixing Bradyrhizobium aeschynomene sp. nov. isolated from nodules of Aeschynomene indica.</title>
        <authorList>
            <person name="Zhang Z."/>
        </authorList>
    </citation>
    <scope>NUCLEOTIDE SEQUENCE</scope>
    <source>
        <strain evidence="3">83012</strain>
    </source>
</reference>
<dbReference type="InterPro" id="IPR024498">
    <property type="entry name" value="DUF2786"/>
</dbReference>
<sequence>MTQTFDSLASDPVALDKLKSRIQALRAKTIANGCTEDEALSAAAKVAELLDRHDLSLSDLELRASACARKVYETRRKKRIPLDDCIGAIALFCDCRVWREKSASGDNSYVFFGLSADVEVAHYLAELIDGAVRAELGRFKTSADYRRFRHQDRHLANASFALGMVASIGDRLVAMKKSRDQVNESTGRGLVVLKTSVVDAEFDKLDLNLRTSRSTSRMVSMAAYEAGGAAGATLAINTGISGAQRTDSKVGG</sequence>
<dbReference type="RefSeq" id="WP_172112877.1">
    <property type="nucleotide sequence ID" value="NZ_JABFDM010000010.1"/>
</dbReference>